<feature type="transmembrane region" description="Helical" evidence="2">
    <location>
        <begin position="529"/>
        <end position="547"/>
    </location>
</feature>
<proteinExistence type="predicted"/>
<keyword evidence="2" id="KW-0812">Transmembrane</keyword>
<keyword evidence="2" id="KW-0472">Membrane</keyword>
<dbReference type="AlphaFoldDB" id="A0A422QAW0"/>
<feature type="region of interest" description="Disordered" evidence="1">
    <location>
        <begin position="1"/>
        <end position="73"/>
    </location>
</feature>
<feature type="compositionally biased region" description="Low complexity" evidence="1">
    <location>
        <begin position="262"/>
        <end position="275"/>
    </location>
</feature>
<evidence type="ECO:0000313" key="4">
    <source>
        <dbReference type="Proteomes" id="UP000284403"/>
    </source>
</evidence>
<feature type="compositionally biased region" description="Polar residues" evidence="1">
    <location>
        <begin position="22"/>
        <end position="32"/>
    </location>
</feature>
<feature type="transmembrane region" description="Helical" evidence="2">
    <location>
        <begin position="628"/>
        <end position="650"/>
    </location>
</feature>
<keyword evidence="2" id="KW-1133">Transmembrane helix</keyword>
<feature type="transmembrane region" description="Helical" evidence="2">
    <location>
        <begin position="490"/>
        <end position="509"/>
    </location>
</feature>
<name>A0A422QAW0_9TRYP</name>
<gene>
    <name evidence="3" type="ORF">Tco025E_00734</name>
</gene>
<dbReference type="Proteomes" id="UP000284403">
    <property type="component" value="Unassembled WGS sequence"/>
</dbReference>
<feature type="region of interest" description="Disordered" evidence="1">
    <location>
        <begin position="785"/>
        <end position="814"/>
    </location>
</feature>
<reference evidence="3 4" key="1">
    <citation type="journal article" date="2018" name="BMC Genomics">
        <title>Genomic comparison of Trypanosoma conorhini and Trypanosoma rangeli to Trypanosoma cruzi strains of high and low virulence.</title>
        <authorList>
            <person name="Bradwell K.R."/>
            <person name="Koparde V.N."/>
            <person name="Matveyev A.V."/>
            <person name="Serrano M.G."/>
            <person name="Alves J.M."/>
            <person name="Parikh H."/>
            <person name="Huang B."/>
            <person name="Lee V."/>
            <person name="Espinosa-Alvarez O."/>
            <person name="Ortiz P.A."/>
            <person name="Costa-Martins A.G."/>
            <person name="Teixeira M.M."/>
            <person name="Buck G.A."/>
        </authorList>
    </citation>
    <scope>NUCLEOTIDE SEQUENCE [LARGE SCALE GENOMIC DNA]</scope>
    <source>
        <strain evidence="3 4">025E</strain>
    </source>
</reference>
<feature type="transmembrane region" description="Helical" evidence="2">
    <location>
        <begin position="602"/>
        <end position="621"/>
    </location>
</feature>
<feature type="region of interest" description="Disordered" evidence="1">
    <location>
        <begin position="251"/>
        <end position="284"/>
    </location>
</feature>
<sequence length="814" mass="87931">MVTSNRSSGSSSGGGGEKRQGGNLSLRASTGSAMPGISADSRSAADAEGVRLPREDDAAPASQSDGARAGEWAQPHVRCASVRSLSQRTAAGGASLLDSEALLRRKWSTIQRECPLNPLSSTTSVGSASWYHAREASMSSLTQFGTPPALRAGAAVFFFTLNEEESMRQSPPLEVVGFPGEREGGAGDGAVPRNSVAAASIKEDLTDPQEVAGIGAVTTQKAESVDLQRSSCSLSVPRYSTFLRDVGELAASTRESHGPSTSDSPGQPSSGRRPPCGGGDIMPSAHDAERLATSLGNNINEDADSADHLFRYEVIRFSKRPGNDDGCRGGLSSSDDDCCCCCGVDSLFWCGGGDRESQTALLVEDRPGRHREETSAGQHPGPQCRLCRRLFRLWDFVNAVAGDLPLASEILCLMNYIAGILVTLAVVLLLAGLWSERPTPLVDDGSTCHGTAVPGFLTPDTSFSICLFLFNASLASCFAIRAVRYENTGLLICHFVTVLLQLCRVIYFLCSTSSNDLPNEVLLYTKGLLSFSVILLFSSCATYRWVYKSFGWGRFMRGITRSVLLRRHRRQMFVRSVVQLDVYSTISGALTVAYTVDSNVEQLLGLALALLSCVAAMLYPTMLRRRSMWFLCFFSLTLAFSLVFYCHAIGSAVEPYLVRGAGTQFEASHCYRPQLLNCLRDLELEVISHGGVSGGGGACLPSAGHRSEFVQFAHRKENCLPTWNDHYVKGFTHCCEVYGHCRLKDAVRSYSVVNLMVLAAIVWSLRVLLVWLWVRSLSEDAEEAAMRLRNPTSDSPAPPEPLPASPRIKCSPSA</sequence>
<evidence type="ECO:0000256" key="1">
    <source>
        <dbReference type="SAM" id="MobiDB-lite"/>
    </source>
</evidence>
<comment type="caution">
    <text evidence="3">The sequence shown here is derived from an EMBL/GenBank/DDBJ whole genome shotgun (WGS) entry which is preliminary data.</text>
</comment>
<protein>
    <submittedName>
        <fullName evidence="3">Uncharacterized protein</fullName>
    </submittedName>
</protein>
<dbReference type="RefSeq" id="XP_029232282.1">
    <property type="nucleotide sequence ID" value="XM_029367674.1"/>
</dbReference>
<evidence type="ECO:0000256" key="2">
    <source>
        <dbReference type="SAM" id="Phobius"/>
    </source>
</evidence>
<dbReference type="EMBL" id="MKKU01000017">
    <property type="protein sequence ID" value="RNF27076.1"/>
    <property type="molecule type" value="Genomic_DNA"/>
</dbReference>
<dbReference type="GeneID" id="40314345"/>
<feature type="transmembrane region" description="Helical" evidence="2">
    <location>
        <begin position="752"/>
        <end position="774"/>
    </location>
</feature>
<dbReference type="OrthoDB" id="264934at2759"/>
<feature type="transmembrane region" description="Helical" evidence="2">
    <location>
        <begin position="576"/>
        <end position="596"/>
    </location>
</feature>
<organism evidence="3 4">
    <name type="scientific">Trypanosoma conorhini</name>
    <dbReference type="NCBI Taxonomy" id="83891"/>
    <lineage>
        <taxon>Eukaryota</taxon>
        <taxon>Discoba</taxon>
        <taxon>Euglenozoa</taxon>
        <taxon>Kinetoplastea</taxon>
        <taxon>Metakinetoplastina</taxon>
        <taxon>Trypanosomatida</taxon>
        <taxon>Trypanosomatidae</taxon>
        <taxon>Trypanosoma</taxon>
    </lineage>
</organism>
<feature type="compositionally biased region" description="Basic and acidic residues" evidence="1">
    <location>
        <begin position="43"/>
        <end position="57"/>
    </location>
</feature>
<keyword evidence="4" id="KW-1185">Reference proteome</keyword>
<feature type="transmembrane region" description="Helical" evidence="2">
    <location>
        <begin position="462"/>
        <end position="483"/>
    </location>
</feature>
<evidence type="ECO:0000313" key="3">
    <source>
        <dbReference type="EMBL" id="RNF27076.1"/>
    </source>
</evidence>
<accession>A0A422QAW0</accession>
<feature type="transmembrane region" description="Helical" evidence="2">
    <location>
        <begin position="413"/>
        <end position="434"/>
    </location>
</feature>